<dbReference type="InterPro" id="IPR005543">
    <property type="entry name" value="PASTA_dom"/>
</dbReference>
<dbReference type="Proteomes" id="UP001217838">
    <property type="component" value="Unassembled WGS sequence"/>
</dbReference>
<sequence>MSTRAVEEAGEDDLDGLAVFAVDDVEPESVAPVAAVEPIVMATVTEVDVAALPVEPLGPALVVVPDIEQMTLRRAAKELAAVGLKLSVRDEYGDAVPRWSWGDYEVSTQKVDAGTEVVPGATVKVKARVLRRLVSGY</sequence>
<evidence type="ECO:0000313" key="2">
    <source>
        <dbReference type="EMBL" id="MDC0670603.1"/>
    </source>
</evidence>
<protein>
    <submittedName>
        <fullName evidence="2">PASTA domain-containing protein</fullName>
    </submittedName>
</protein>
<proteinExistence type="predicted"/>
<feature type="domain" description="PASTA" evidence="1">
    <location>
        <begin position="62"/>
        <end position="126"/>
    </location>
</feature>
<organism evidence="2 3">
    <name type="scientific">Nannocystis radixulma</name>
    <dbReference type="NCBI Taxonomy" id="2995305"/>
    <lineage>
        <taxon>Bacteria</taxon>
        <taxon>Pseudomonadati</taxon>
        <taxon>Myxococcota</taxon>
        <taxon>Polyangia</taxon>
        <taxon>Nannocystales</taxon>
        <taxon>Nannocystaceae</taxon>
        <taxon>Nannocystis</taxon>
    </lineage>
</organism>
<reference evidence="2 3" key="1">
    <citation type="submission" date="2022-11" db="EMBL/GenBank/DDBJ databases">
        <title>Minimal conservation of predation-associated metabolite biosynthetic gene clusters underscores biosynthetic potential of Myxococcota including descriptions for ten novel species: Archangium lansinium sp. nov., Myxococcus landrumus sp. nov., Nannocystis bai.</title>
        <authorList>
            <person name="Ahearne A."/>
            <person name="Stevens C."/>
            <person name="Dowd S."/>
        </authorList>
    </citation>
    <scope>NUCLEOTIDE SEQUENCE [LARGE SCALE GENOMIC DNA]</scope>
    <source>
        <strain evidence="2 3">NCELM</strain>
    </source>
</reference>
<accession>A0ABT5B8Z5</accession>
<evidence type="ECO:0000313" key="3">
    <source>
        <dbReference type="Proteomes" id="UP001217838"/>
    </source>
</evidence>
<gene>
    <name evidence="2" type="ORF">POL58_22795</name>
</gene>
<comment type="caution">
    <text evidence="2">The sequence shown here is derived from an EMBL/GenBank/DDBJ whole genome shotgun (WGS) entry which is preliminary data.</text>
</comment>
<dbReference type="EMBL" id="JAQNDN010000013">
    <property type="protein sequence ID" value="MDC0670603.1"/>
    <property type="molecule type" value="Genomic_DNA"/>
</dbReference>
<dbReference type="RefSeq" id="WP_272000420.1">
    <property type="nucleotide sequence ID" value="NZ_JAQNDN010000013.1"/>
</dbReference>
<keyword evidence="3" id="KW-1185">Reference proteome</keyword>
<evidence type="ECO:0000259" key="1">
    <source>
        <dbReference type="Pfam" id="PF03793"/>
    </source>
</evidence>
<dbReference type="Gene3D" id="3.30.10.20">
    <property type="match status" value="1"/>
</dbReference>
<name>A0ABT5B8Z5_9BACT</name>
<dbReference type="Pfam" id="PF03793">
    <property type="entry name" value="PASTA"/>
    <property type="match status" value="1"/>
</dbReference>